<protein>
    <submittedName>
        <fullName evidence="2">Uncharacterized protein</fullName>
    </submittedName>
</protein>
<keyword evidence="1" id="KW-0812">Transmembrane</keyword>
<reference evidence="2" key="1">
    <citation type="journal article" date="2020" name="Stud. Mycol.">
        <title>101 Dothideomycetes genomes: a test case for predicting lifestyles and emergence of pathogens.</title>
        <authorList>
            <person name="Haridas S."/>
            <person name="Albert R."/>
            <person name="Binder M."/>
            <person name="Bloem J."/>
            <person name="Labutti K."/>
            <person name="Salamov A."/>
            <person name="Andreopoulos B."/>
            <person name="Baker S."/>
            <person name="Barry K."/>
            <person name="Bills G."/>
            <person name="Bluhm B."/>
            <person name="Cannon C."/>
            <person name="Castanera R."/>
            <person name="Culley D."/>
            <person name="Daum C."/>
            <person name="Ezra D."/>
            <person name="Gonzalez J."/>
            <person name="Henrissat B."/>
            <person name="Kuo A."/>
            <person name="Liang C."/>
            <person name="Lipzen A."/>
            <person name="Lutzoni F."/>
            <person name="Magnuson J."/>
            <person name="Mondo S."/>
            <person name="Nolan M."/>
            <person name="Ohm R."/>
            <person name="Pangilinan J."/>
            <person name="Park H.-J."/>
            <person name="Ramirez L."/>
            <person name="Alfaro M."/>
            <person name="Sun H."/>
            <person name="Tritt A."/>
            <person name="Yoshinaga Y."/>
            <person name="Zwiers L.-H."/>
            <person name="Turgeon B."/>
            <person name="Goodwin S."/>
            <person name="Spatafora J."/>
            <person name="Crous P."/>
            <person name="Grigoriev I."/>
        </authorList>
    </citation>
    <scope>NUCLEOTIDE SEQUENCE</scope>
    <source>
        <strain evidence="2">ATCC 74209</strain>
    </source>
</reference>
<evidence type="ECO:0000313" key="2">
    <source>
        <dbReference type="EMBL" id="KAF2204485.1"/>
    </source>
</evidence>
<keyword evidence="3" id="KW-1185">Reference proteome</keyword>
<dbReference type="EMBL" id="ML993875">
    <property type="protein sequence ID" value="KAF2204485.1"/>
    <property type="molecule type" value="Genomic_DNA"/>
</dbReference>
<accession>A0A9P4N262</accession>
<evidence type="ECO:0000313" key="3">
    <source>
        <dbReference type="Proteomes" id="UP000799536"/>
    </source>
</evidence>
<name>A0A9P4N262_9PLEO</name>
<feature type="transmembrane region" description="Helical" evidence="1">
    <location>
        <begin position="52"/>
        <end position="71"/>
    </location>
</feature>
<keyword evidence="1" id="KW-1133">Transmembrane helix</keyword>
<comment type="caution">
    <text evidence="2">The sequence shown here is derived from an EMBL/GenBank/DDBJ whole genome shotgun (WGS) entry which is preliminary data.</text>
</comment>
<evidence type="ECO:0000256" key="1">
    <source>
        <dbReference type="SAM" id="Phobius"/>
    </source>
</evidence>
<gene>
    <name evidence="2" type="ORF">GQ43DRAFT_161595</name>
</gene>
<dbReference type="Proteomes" id="UP000799536">
    <property type="component" value="Unassembled WGS sequence"/>
</dbReference>
<dbReference type="AlphaFoldDB" id="A0A9P4N262"/>
<sequence>MMSWQNKSEYIYIYIYHISFVNSSNTYISIYYNSLCLLLLQFANLRFDGDGNIMVIVFFMPITPLPLPLHIRRPHTLFKSFSTHKDNPIYFLRLKF</sequence>
<proteinExistence type="predicted"/>
<feature type="transmembrane region" description="Helical" evidence="1">
    <location>
        <begin position="12"/>
        <end position="32"/>
    </location>
</feature>
<keyword evidence="1" id="KW-0472">Membrane</keyword>
<organism evidence="2 3">
    <name type="scientific">Delitschia confertaspora ATCC 74209</name>
    <dbReference type="NCBI Taxonomy" id="1513339"/>
    <lineage>
        <taxon>Eukaryota</taxon>
        <taxon>Fungi</taxon>
        <taxon>Dikarya</taxon>
        <taxon>Ascomycota</taxon>
        <taxon>Pezizomycotina</taxon>
        <taxon>Dothideomycetes</taxon>
        <taxon>Pleosporomycetidae</taxon>
        <taxon>Pleosporales</taxon>
        <taxon>Delitschiaceae</taxon>
        <taxon>Delitschia</taxon>
    </lineage>
</organism>